<dbReference type="AlphaFoldDB" id="A0A1I5FXW0"/>
<evidence type="ECO:0000256" key="1">
    <source>
        <dbReference type="SAM" id="MobiDB-lite"/>
    </source>
</evidence>
<feature type="region of interest" description="Disordered" evidence="1">
    <location>
        <begin position="216"/>
        <end position="244"/>
    </location>
</feature>
<dbReference type="Proteomes" id="UP000199236">
    <property type="component" value="Unassembled WGS sequence"/>
</dbReference>
<proteinExistence type="predicted"/>
<dbReference type="PANTHER" id="PTHR34700">
    <property type="entry name" value="POTASSIUM BINDING PROTEIN KBP"/>
    <property type="match status" value="1"/>
</dbReference>
<dbReference type="CDD" id="cd00118">
    <property type="entry name" value="LysM"/>
    <property type="match status" value="1"/>
</dbReference>
<reference evidence="3 4" key="1">
    <citation type="submission" date="2016-10" db="EMBL/GenBank/DDBJ databases">
        <authorList>
            <person name="de Groot N.N."/>
        </authorList>
    </citation>
    <scope>NUCLEOTIDE SEQUENCE [LARGE SCALE GENOMIC DNA]</scope>
    <source>
        <strain evidence="3 4">CGMCC 1.9157</strain>
    </source>
</reference>
<dbReference type="Gene3D" id="3.10.350.10">
    <property type="entry name" value="LysM domain"/>
    <property type="match status" value="1"/>
</dbReference>
<evidence type="ECO:0000313" key="3">
    <source>
        <dbReference type="EMBL" id="SFO28587.1"/>
    </source>
</evidence>
<dbReference type="STRING" id="655353.SAMN04488056_104257"/>
<dbReference type="InterPro" id="IPR036779">
    <property type="entry name" value="LysM_dom_sf"/>
</dbReference>
<dbReference type="InterPro" id="IPR052196">
    <property type="entry name" value="Bact_Kbp"/>
</dbReference>
<dbReference type="RefSeq" id="WP_090071791.1">
    <property type="nucleotide sequence ID" value="NZ_FOVR01000004.1"/>
</dbReference>
<feature type="compositionally biased region" description="Polar residues" evidence="1">
    <location>
        <begin position="80"/>
        <end position="92"/>
    </location>
</feature>
<feature type="domain" description="LysM" evidence="2">
    <location>
        <begin position="453"/>
        <end position="502"/>
    </location>
</feature>
<dbReference type="SUPFAM" id="SSF54106">
    <property type="entry name" value="LysM domain"/>
    <property type="match status" value="1"/>
</dbReference>
<accession>A0A1I5FXW0</accession>
<dbReference type="InterPro" id="IPR018392">
    <property type="entry name" value="LysM"/>
</dbReference>
<feature type="region of interest" description="Disordered" evidence="1">
    <location>
        <begin position="258"/>
        <end position="286"/>
    </location>
</feature>
<name>A0A1I5FXW0_9HYPH</name>
<dbReference type="Pfam" id="PF01476">
    <property type="entry name" value="LysM"/>
    <property type="match status" value="1"/>
</dbReference>
<feature type="compositionally biased region" description="Basic and acidic residues" evidence="1">
    <location>
        <begin position="62"/>
        <end position="79"/>
    </location>
</feature>
<dbReference type="PROSITE" id="PS51782">
    <property type="entry name" value="LYSM"/>
    <property type="match status" value="1"/>
</dbReference>
<gene>
    <name evidence="3" type="ORF">SAMN04488056_104257</name>
</gene>
<dbReference type="EMBL" id="FOVR01000004">
    <property type="protein sequence ID" value="SFO28587.1"/>
    <property type="molecule type" value="Genomic_DNA"/>
</dbReference>
<organism evidence="3 4">
    <name type="scientific">Cohaesibacter marisflavi</name>
    <dbReference type="NCBI Taxonomy" id="655353"/>
    <lineage>
        <taxon>Bacteria</taxon>
        <taxon>Pseudomonadati</taxon>
        <taxon>Pseudomonadota</taxon>
        <taxon>Alphaproteobacteria</taxon>
        <taxon>Hyphomicrobiales</taxon>
        <taxon>Cohaesibacteraceae</taxon>
    </lineage>
</organism>
<evidence type="ECO:0000259" key="2">
    <source>
        <dbReference type="PROSITE" id="PS51782"/>
    </source>
</evidence>
<protein>
    <submittedName>
        <fullName evidence="3">Nucleoid-associated protein YgaU, contains BON and LysM domains</fullName>
    </submittedName>
</protein>
<dbReference type="PANTHER" id="PTHR34700:SF4">
    <property type="entry name" value="PHAGE-LIKE ELEMENT PBSX PROTEIN XKDP"/>
    <property type="match status" value="1"/>
</dbReference>
<dbReference type="OrthoDB" id="370541at2"/>
<sequence length="534" mass="54711">MKSAAPFVAIVCGVFVALVVGIAAFGDRIGLGNLADGINDSLSSVTSLVLPEKEQTQPPVEAAKEETASKPDSALDTKEPQQTGQAEQTGSDAESAGSDLAPTFDIVRVEPDGNTLVAGRAQPGWTVELKNGSAILSKAVANTDGEWVMILNDPLGEGVSDLSLSAQSEDGGEAIASQSSVTVARSAEKDGELLVVETEPGKASKILASIAKPKAAEASTEAAEPAESSGETETASAETAGDASAQVVSLDNASVGAPVAEPSANAAPMQEGTNTKAGGSEPMAVASKDTGTDALVDATQDTSPAQTAVAQESASEQVVPAQAALEKPADDATAQSISIEAVEIEGDMLFVAGAAEPSGSMLRLYIDNGEVASARSGERGRFLFDNNVSLDAGSHVARVDLLDGSNGDVLTRAEVTFSKQAGGLQIVSAEGTLGDKVQRGVSASAESGAVETKKVIIRRGDNLWTIARRVYGAGIRYSTIYDTNNDQIRDPHWIYPGQVFELPKGQDGWDNNFDAVETPDLGQNVAPSADAVAG</sequence>
<evidence type="ECO:0000313" key="4">
    <source>
        <dbReference type="Proteomes" id="UP000199236"/>
    </source>
</evidence>
<keyword evidence="4" id="KW-1185">Reference proteome</keyword>
<feature type="region of interest" description="Disordered" evidence="1">
    <location>
        <begin position="50"/>
        <end position="98"/>
    </location>
</feature>